<evidence type="ECO:0000256" key="5">
    <source>
        <dbReference type="ARBA" id="ARBA00013151"/>
    </source>
</evidence>
<dbReference type="HAMAP" id="MF_00493">
    <property type="entry name" value="Transaldolase_2"/>
    <property type="match status" value="1"/>
</dbReference>
<dbReference type="EC" id="2.2.1.2" evidence="5 11"/>
<evidence type="ECO:0000256" key="10">
    <source>
        <dbReference type="ARBA" id="ARBA00048810"/>
    </source>
</evidence>
<evidence type="ECO:0000256" key="8">
    <source>
        <dbReference type="ARBA" id="ARBA00023126"/>
    </source>
</evidence>
<dbReference type="PROSITE" id="PS00958">
    <property type="entry name" value="TRANSALDOLASE_2"/>
    <property type="match status" value="1"/>
</dbReference>
<feature type="active site" description="Schiff-base intermediate with substrate" evidence="11">
    <location>
        <position position="141"/>
    </location>
</feature>
<keyword evidence="6 11" id="KW-0963">Cytoplasm</keyword>
<dbReference type="InterPro" id="IPR013785">
    <property type="entry name" value="Aldolase_TIM"/>
</dbReference>
<comment type="similarity">
    <text evidence="4 11">Belongs to the transaldolase family. Type 2 subfamily.</text>
</comment>
<name>A0A2U1SYJ0_9MICO</name>
<sequence>MTTNPLAALSAAGVSIWLDDLSRERINSGGLQRLLAERSVVGVTTNPTIFAGALAKGAAYDEQVAALAKSNVSVTEAVFEITTDDVAAGCDILRPVYDSTDGQDGRVSIEVEPGLAHDAAGTIEQGTQLWAKVNRPNAMIKVPATIAGLEAITALIAEGISVNVTLIFSLERYREVINAYLTGLERAKDAGVDLAGIRSVASFFVSRVDTEIDKRLDAIGTEKATALRGKAGIANARLAYQVFEQAFDTERAKSLLAAGAHVQRPLWASTGVKDPTLDPTSYVVELVAPNVVNTMPEKTMEATFEQGVIRGDTITGAYAEANEVLDDIDSLGISYDEVVGLLEKEGVDKFIVSWNELLDTVSAALEAAR</sequence>
<dbReference type="Proteomes" id="UP000244978">
    <property type="component" value="Unassembled WGS sequence"/>
</dbReference>
<gene>
    <name evidence="11 12" type="primary">tal</name>
    <name evidence="12" type="ORF">DF220_01615</name>
</gene>
<evidence type="ECO:0000313" key="12">
    <source>
        <dbReference type="EMBL" id="PWB96679.1"/>
    </source>
</evidence>
<comment type="catalytic activity">
    <reaction evidence="10 11">
        <text>D-sedoheptulose 7-phosphate + D-glyceraldehyde 3-phosphate = D-erythrose 4-phosphate + beta-D-fructose 6-phosphate</text>
        <dbReference type="Rhea" id="RHEA:17053"/>
        <dbReference type="ChEBI" id="CHEBI:16897"/>
        <dbReference type="ChEBI" id="CHEBI:57483"/>
        <dbReference type="ChEBI" id="CHEBI:57634"/>
        <dbReference type="ChEBI" id="CHEBI:59776"/>
        <dbReference type="EC" id="2.2.1.2"/>
    </reaction>
</comment>
<dbReference type="CDD" id="cd00955">
    <property type="entry name" value="Transaldolase_like"/>
    <property type="match status" value="1"/>
</dbReference>
<dbReference type="Gene3D" id="3.20.20.70">
    <property type="entry name" value="Aldolase class I"/>
    <property type="match status" value="1"/>
</dbReference>
<dbReference type="InterPro" id="IPR001585">
    <property type="entry name" value="TAL/FSA"/>
</dbReference>
<dbReference type="NCBIfam" id="NF002881">
    <property type="entry name" value="PRK03343.1"/>
    <property type="match status" value="1"/>
</dbReference>
<accession>A0A2U1SYJ0</accession>
<evidence type="ECO:0000256" key="6">
    <source>
        <dbReference type="ARBA" id="ARBA00022490"/>
    </source>
</evidence>
<dbReference type="PIRSF" id="PIRSF036915">
    <property type="entry name" value="Trnald_Bac_Plnt"/>
    <property type="match status" value="1"/>
</dbReference>
<comment type="subcellular location">
    <subcellularLocation>
        <location evidence="2 11">Cytoplasm</location>
    </subcellularLocation>
</comment>
<dbReference type="PANTHER" id="PTHR10683">
    <property type="entry name" value="TRANSALDOLASE"/>
    <property type="match status" value="1"/>
</dbReference>
<dbReference type="OrthoDB" id="9809101at2"/>
<dbReference type="NCBIfam" id="TIGR00876">
    <property type="entry name" value="tal_mycobact"/>
    <property type="match status" value="1"/>
</dbReference>
<keyword evidence="7 11" id="KW-0808">Transferase</keyword>
<proteinExistence type="inferred from homology"/>
<dbReference type="AlphaFoldDB" id="A0A2U1SYJ0"/>
<reference evidence="13" key="1">
    <citation type="submission" date="2018-04" db="EMBL/GenBank/DDBJ databases">
        <authorList>
            <person name="Liu S."/>
            <person name="Wang Z."/>
            <person name="Li J."/>
        </authorList>
    </citation>
    <scope>NUCLEOTIDE SEQUENCE [LARGE SCALE GENOMIC DNA]</scope>
    <source>
        <strain evidence="13">S1194</strain>
    </source>
</reference>
<evidence type="ECO:0000256" key="9">
    <source>
        <dbReference type="ARBA" id="ARBA00023270"/>
    </source>
</evidence>
<comment type="function">
    <text evidence="1 11">Transaldolase is important for the balance of metabolites in the pentose-phosphate pathway.</text>
</comment>
<keyword evidence="13" id="KW-1185">Reference proteome</keyword>
<organism evidence="12 13">
    <name type="scientific">Homoserinimonas hongtaonis</name>
    <dbReference type="NCBI Taxonomy" id="2079791"/>
    <lineage>
        <taxon>Bacteria</taxon>
        <taxon>Bacillati</taxon>
        <taxon>Actinomycetota</taxon>
        <taxon>Actinomycetes</taxon>
        <taxon>Micrococcales</taxon>
        <taxon>Microbacteriaceae</taxon>
        <taxon>Homoserinimonas</taxon>
    </lineage>
</organism>
<dbReference type="EMBL" id="QEEX01000001">
    <property type="protein sequence ID" value="PWB96679.1"/>
    <property type="molecule type" value="Genomic_DNA"/>
</dbReference>
<dbReference type="KEGG" id="salc:C2138_06455"/>
<protein>
    <recommendedName>
        <fullName evidence="5 11">Transaldolase</fullName>
        <ecNumber evidence="5 11">2.2.1.2</ecNumber>
    </recommendedName>
</protein>
<dbReference type="PROSITE" id="PS01054">
    <property type="entry name" value="TRANSALDOLASE_1"/>
    <property type="match status" value="1"/>
</dbReference>
<dbReference type="InterPro" id="IPR018225">
    <property type="entry name" value="Transaldolase_AS"/>
</dbReference>
<dbReference type="SUPFAM" id="SSF51569">
    <property type="entry name" value="Aldolase"/>
    <property type="match status" value="1"/>
</dbReference>
<evidence type="ECO:0000313" key="13">
    <source>
        <dbReference type="Proteomes" id="UP000244978"/>
    </source>
</evidence>
<dbReference type="GO" id="GO:0006098">
    <property type="term" value="P:pentose-phosphate shunt"/>
    <property type="evidence" value="ECO:0007669"/>
    <property type="project" value="UniProtKB-UniRule"/>
</dbReference>
<comment type="caution">
    <text evidence="12">The sequence shown here is derived from an EMBL/GenBank/DDBJ whole genome shotgun (WGS) entry which is preliminary data.</text>
</comment>
<keyword evidence="8 11" id="KW-0570">Pentose shunt</keyword>
<keyword evidence="9 11" id="KW-0704">Schiff base</keyword>
<dbReference type="Pfam" id="PF00923">
    <property type="entry name" value="TAL_FSA"/>
    <property type="match status" value="1"/>
</dbReference>
<evidence type="ECO:0000256" key="4">
    <source>
        <dbReference type="ARBA" id="ARBA00008426"/>
    </source>
</evidence>
<dbReference type="PANTHER" id="PTHR10683:SF31">
    <property type="entry name" value="TRANSALDOLASE"/>
    <property type="match status" value="1"/>
</dbReference>
<evidence type="ECO:0000256" key="11">
    <source>
        <dbReference type="HAMAP-Rule" id="MF_00493"/>
    </source>
</evidence>
<evidence type="ECO:0000256" key="1">
    <source>
        <dbReference type="ARBA" id="ARBA00003518"/>
    </source>
</evidence>
<evidence type="ECO:0000256" key="3">
    <source>
        <dbReference type="ARBA" id="ARBA00004857"/>
    </source>
</evidence>
<dbReference type="UniPathway" id="UPA00115">
    <property type="reaction ID" value="UER00414"/>
</dbReference>
<dbReference type="GO" id="GO:0005737">
    <property type="term" value="C:cytoplasm"/>
    <property type="evidence" value="ECO:0007669"/>
    <property type="project" value="UniProtKB-SubCell"/>
</dbReference>
<comment type="pathway">
    <text evidence="3 11">Carbohydrate degradation; pentose phosphate pathway; D-glyceraldehyde 3-phosphate and beta-D-fructose 6-phosphate from D-ribose 5-phosphate and D-xylulose 5-phosphate (non-oxidative stage): step 2/3.</text>
</comment>
<dbReference type="InterPro" id="IPR004732">
    <property type="entry name" value="Transaldolase_2"/>
</dbReference>
<dbReference type="GO" id="GO:0004801">
    <property type="term" value="F:transaldolase activity"/>
    <property type="evidence" value="ECO:0007669"/>
    <property type="project" value="UniProtKB-UniRule"/>
</dbReference>
<dbReference type="RefSeq" id="WP_108516451.1">
    <property type="nucleotide sequence ID" value="NZ_CP026951.1"/>
</dbReference>
<evidence type="ECO:0000256" key="7">
    <source>
        <dbReference type="ARBA" id="ARBA00022679"/>
    </source>
</evidence>
<evidence type="ECO:0000256" key="2">
    <source>
        <dbReference type="ARBA" id="ARBA00004496"/>
    </source>
</evidence>
<dbReference type="GO" id="GO:0005975">
    <property type="term" value="P:carbohydrate metabolic process"/>
    <property type="evidence" value="ECO:0007669"/>
    <property type="project" value="InterPro"/>
</dbReference>